<evidence type="ECO:0008006" key="3">
    <source>
        <dbReference type="Google" id="ProtNLM"/>
    </source>
</evidence>
<name>A0ABR7NUE7_9FIRM</name>
<dbReference type="Pfam" id="PF18941">
    <property type="entry name" value="DUF5688"/>
    <property type="match status" value="1"/>
</dbReference>
<accession>A0ABR7NUE7</accession>
<organism evidence="1 2">
    <name type="scientific">Enterocloster hominis</name>
    <name type="common">ex Liu et al. 2021</name>
    <dbReference type="NCBI Taxonomy" id="2763663"/>
    <lineage>
        <taxon>Bacteria</taxon>
        <taxon>Bacillati</taxon>
        <taxon>Bacillota</taxon>
        <taxon>Clostridia</taxon>
        <taxon>Lachnospirales</taxon>
        <taxon>Lachnospiraceae</taxon>
        <taxon>Enterocloster</taxon>
    </lineage>
</organism>
<proteinExistence type="predicted"/>
<protein>
    <recommendedName>
        <fullName evidence="3">DUF1444 family protein</fullName>
    </recommendedName>
</protein>
<evidence type="ECO:0000313" key="1">
    <source>
        <dbReference type="EMBL" id="MBC8599529.1"/>
    </source>
</evidence>
<dbReference type="InterPro" id="IPR043743">
    <property type="entry name" value="DUF5688"/>
</dbReference>
<reference evidence="1 2" key="1">
    <citation type="submission" date="2020-08" db="EMBL/GenBank/DDBJ databases">
        <title>Genome public.</title>
        <authorList>
            <person name="Liu C."/>
            <person name="Sun Q."/>
        </authorList>
    </citation>
    <scope>NUCLEOTIDE SEQUENCE [LARGE SCALE GENOMIC DNA]</scope>
    <source>
        <strain evidence="1 2">BX10</strain>
    </source>
</reference>
<keyword evidence="2" id="KW-1185">Reference proteome</keyword>
<sequence>MTEMKAFAEQIAGTMNMEENGSKKFRIWEKRKINGTVSFGIFSAGNGGGASPVVYLEPFYDAYRNGMPLEEITGQIRKGLDGGESPDPEAVRILERFETAAGRLVFRLVNADMNRELLDQVPHVRILDLAVVFYVWLGKGNGGVLTAMVTREAADRWGVTPEGLWKLASVNAKREMPPVLRGIGTMLEETMAGEGRTLPGESQAGSSGEDFMYVLTNREGIWGAGCILYPGELKKAASRLGGDLVVLPSSVHETLLLVRTGEEDPEELGRMISGINREVVAREEWLSFQAYGYSRKEDRLMLLSEMPPAGQPEGGRGWSCADLVQA</sequence>
<evidence type="ECO:0000313" key="2">
    <source>
        <dbReference type="Proteomes" id="UP000647491"/>
    </source>
</evidence>
<dbReference type="RefSeq" id="WP_262427740.1">
    <property type="nucleotide sequence ID" value="NZ_JACRTJ010000021.1"/>
</dbReference>
<dbReference type="EMBL" id="JACRTJ010000021">
    <property type="protein sequence ID" value="MBC8599529.1"/>
    <property type="molecule type" value="Genomic_DNA"/>
</dbReference>
<comment type="caution">
    <text evidence="1">The sequence shown here is derived from an EMBL/GenBank/DDBJ whole genome shotgun (WGS) entry which is preliminary data.</text>
</comment>
<dbReference type="Proteomes" id="UP000647491">
    <property type="component" value="Unassembled WGS sequence"/>
</dbReference>
<gene>
    <name evidence="1" type="ORF">H8708_09885</name>
</gene>